<dbReference type="WBParaSite" id="JU765_v2.g8512.t1">
    <property type="protein sequence ID" value="JU765_v2.g8512.t1"/>
    <property type="gene ID" value="JU765_v2.g8512"/>
</dbReference>
<name>A0AC34RNR2_9BILA</name>
<proteinExistence type="predicted"/>
<sequence>MRTSYNGLKQNKFALEKKIGHCWDPMIGENWSPHSADGSNPKKSRNLFNRIKSRSKSVVNLNREKSSSNYFSWFSRKSKPNPTPTESNGTTQECTRPKLQNNGTSTFVAIGDYDRQISASHSNLNAHSSEMKEENGFSNASTSTMPSYINISLVANGYSKSRTNLHNILSRSGDVHNLIIDGSEITDLTKEFKSVIFVNDSRNSPEPSYFSFTIPQLELKSETVVVFESFTDKLEKLLTQCVESSEAKLQGLGVSDEAREAILVAAGHTRVLLKSKIKKMRQLIEKHKENTGEVTLNDLGSFWTMLDIEVSKIRDQFALVEKFRLNDWQKLPVYHSPVETKPKIPIKPKSTKIMPKKSDSPRAIPETPRTRPNVKDFLAAKRKELAESQKLDIDNGCETITITT</sequence>
<reference evidence="2" key="1">
    <citation type="submission" date="2022-11" db="UniProtKB">
        <authorList>
            <consortium name="WormBaseParasite"/>
        </authorList>
    </citation>
    <scope>IDENTIFICATION</scope>
</reference>
<dbReference type="Proteomes" id="UP000887576">
    <property type="component" value="Unplaced"/>
</dbReference>
<evidence type="ECO:0000313" key="1">
    <source>
        <dbReference type="Proteomes" id="UP000887576"/>
    </source>
</evidence>
<protein>
    <submittedName>
        <fullName evidence="2">Uncharacterized protein</fullName>
    </submittedName>
</protein>
<organism evidence="1 2">
    <name type="scientific">Panagrolaimus sp. JU765</name>
    <dbReference type="NCBI Taxonomy" id="591449"/>
    <lineage>
        <taxon>Eukaryota</taxon>
        <taxon>Metazoa</taxon>
        <taxon>Ecdysozoa</taxon>
        <taxon>Nematoda</taxon>
        <taxon>Chromadorea</taxon>
        <taxon>Rhabditida</taxon>
        <taxon>Tylenchina</taxon>
        <taxon>Panagrolaimomorpha</taxon>
        <taxon>Panagrolaimoidea</taxon>
        <taxon>Panagrolaimidae</taxon>
        <taxon>Panagrolaimus</taxon>
    </lineage>
</organism>
<evidence type="ECO:0000313" key="2">
    <source>
        <dbReference type="WBParaSite" id="JU765_v2.g8512.t1"/>
    </source>
</evidence>
<accession>A0AC34RNR2</accession>